<dbReference type="PANTHER" id="PTHR46796:SF13">
    <property type="entry name" value="HTH-TYPE TRANSCRIPTIONAL ACTIVATOR RHAS"/>
    <property type="match status" value="1"/>
</dbReference>
<sequence>MTLKLGHIEPRKELSCAVRSFFEMSYDAEKSREDYLLPSGRIAFFYIKTESEFQVEFESSNNCSTVSTGYYLAYLDGAARYVHPKITVLAASIYPVYLGLIFRVKPKDILNTFTRLDTIFNIEDSGLPVDVSQLSSLRLMNQMQRFILAQLQKNPMREDVESVYKKIVDAKAYSLTVKELSEWMGYTERHFTSIFQEYSGFSPKRFIQLVRFDRSLKMIDDLGSSGKLSDVAYEMGYHDQAHFTRDFKQFCGKTPKEIRAERGSAAYLFRRGRVY</sequence>
<proteinExistence type="predicted"/>
<dbReference type="GO" id="GO:0043565">
    <property type="term" value="F:sequence-specific DNA binding"/>
    <property type="evidence" value="ECO:0007669"/>
    <property type="project" value="InterPro"/>
</dbReference>
<gene>
    <name evidence="5" type="ORF">AWW68_17410</name>
</gene>
<dbReference type="Pfam" id="PF12833">
    <property type="entry name" value="HTH_18"/>
    <property type="match status" value="1"/>
</dbReference>
<evidence type="ECO:0000313" key="6">
    <source>
        <dbReference type="Proteomes" id="UP000075606"/>
    </source>
</evidence>
<dbReference type="PANTHER" id="PTHR46796">
    <property type="entry name" value="HTH-TYPE TRANSCRIPTIONAL ACTIVATOR RHAS-RELATED"/>
    <property type="match status" value="1"/>
</dbReference>
<dbReference type="RefSeq" id="WP_068224776.1">
    <property type="nucleotide sequence ID" value="NZ_CP139724.1"/>
</dbReference>
<dbReference type="InterPro" id="IPR020449">
    <property type="entry name" value="Tscrpt_reg_AraC-type_HTH"/>
</dbReference>
<dbReference type="InterPro" id="IPR018060">
    <property type="entry name" value="HTH_AraC"/>
</dbReference>
<dbReference type="Gene3D" id="1.10.10.60">
    <property type="entry name" value="Homeodomain-like"/>
    <property type="match status" value="1"/>
</dbReference>
<keyword evidence="6" id="KW-1185">Reference proteome</keyword>
<dbReference type="AlphaFoldDB" id="A0A150X0S0"/>
<accession>A0A150X0S0</accession>
<dbReference type="SUPFAM" id="SSF46689">
    <property type="entry name" value="Homeodomain-like"/>
    <property type="match status" value="1"/>
</dbReference>
<evidence type="ECO:0000259" key="4">
    <source>
        <dbReference type="PROSITE" id="PS01124"/>
    </source>
</evidence>
<dbReference type="OrthoDB" id="635259at2"/>
<evidence type="ECO:0000256" key="2">
    <source>
        <dbReference type="ARBA" id="ARBA00023125"/>
    </source>
</evidence>
<keyword evidence="2" id="KW-0238">DNA-binding</keyword>
<dbReference type="GO" id="GO:0003700">
    <property type="term" value="F:DNA-binding transcription factor activity"/>
    <property type="evidence" value="ECO:0007669"/>
    <property type="project" value="InterPro"/>
</dbReference>
<comment type="caution">
    <text evidence="5">The sequence shown here is derived from an EMBL/GenBank/DDBJ whole genome shotgun (WGS) entry which is preliminary data.</text>
</comment>
<dbReference type="InterPro" id="IPR009057">
    <property type="entry name" value="Homeodomain-like_sf"/>
</dbReference>
<dbReference type="STRING" id="333140.AWW68_17410"/>
<dbReference type="EMBL" id="LRPC01000030">
    <property type="protein sequence ID" value="KYG72320.1"/>
    <property type="molecule type" value="Genomic_DNA"/>
</dbReference>
<dbReference type="InterPro" id="IPR050204">
    <property type="entry name" value="AraC_XylS_family_regulators"/>
</dbReference>
<dbReference type="SMART" id="SM00342">
    <property type="entry name" value="HTH_ARAC"/>
    <property type="match status" value="1"/>
</dbReference>
<feature type="domain" description="HTH araC/xylS-type" evidence="4">
    <location>
        <begin position="161"/>
        <end position="261"/>
    </location>
</feature>
<evidence type="ECO:0000256" key="3">
    <source>
        <dbReference type="ARBA" id="ARBA00023163"/>
    </source>
</evidence>
<dbReference type="PRINTS" id="PR00032">
    <property type="entry name" value="HTHARAC"/>
</dbReference>
<evidence type="ECO:0000313" key="5">
    <source>
        <dbReference type="EMBL" id="KYG72320.1"/>
    </source>
</evidence>
<reference evidence="5 6" key="1">
    <citation type="submission" date="2016-01" db="EMBL/GenBank/DDBJ databases">
        <title>Genome sequencing of Roseivirga spongicola UST030701-084.</title>
        <authorList>
            <person name="Selvaratnam C."/>
            <person name="Thevarajoo S."/>
            <person name="Goh K.M."/>
            <person name="Ee R."/>
            <person name="Chan K.-G."/>
            <person name="Chong C.S."/>
        </authorList>
    </citation>
    <scope>NUCLEOTIDE SEQUENCE [LARGE SCALE GENOMIC DNA]</scope>
    <source>
        <strain evidence="5 6">UST030701-084</strain>
    </source>
</reference>
<keyword evidence="3" id="KW-0804">Transcription</keyword>
<name>A0A150X0S0_9BACT</name>
<evidence type="ECO:0000256" key="1">
    <source>
        <dbReference type="ARBA" id="ARBA00023015"/>
    </source>
</evidence>
<keyword evidence="1" id="KW-0805">Transcription regulation</keyword>
<protein>
    <recommendedName>
        <fullName evidence="4">HTH araC/xylS-type domain-containing protein</fullName>
    </recommendedName>
</protein>
<dbReference type="PROSITE" id="PS01124">
    <property type="entry name" value="HTH_ARAC_FAMILY_2"/>
    <property type="match status" value="1"/>
</dbReference>
<organism evidence="5 6">
    <name type="scientific">Roseivirga spongicola</name>
    <dbReference type="NCBI Taxonomy" id="333140"/>
    <lineage>
        <taxon>Bacteria</taxon>
        <taxon>Pseudomonadati</taxon>
        <taxon>Bacteroidota</taxon>
        <taxon>Cytophagia</taxon>
        <taxon>Cytophagales</taxon>
        <taxon>Roseivirgaceae</taxon>
        <taxon>Roseivirga</taxon>
    </lineage>
</organism>
<dbReference type="Proteomes" id="UP000075606">
    <property type="component" value="Unassembled WGS sequence"/>
</dbReference>